<dbReference type="RefSeq" id="WP_133118364.1">
    <property type="nucleotide sequence ID" value="NZ_AP022579.1"/>
</dbReference>
<reference evidence="1 2" key="1">
    <citation type="journal article" date="2022" name="BMC Genomics">
        <title>Comparative genome analysis of mycobacteria focusing on tRNA and non-coding RNA.</title>
        <authorList>
            <person name="Behra P.R.K."/>
            <person name="Pettersson B.M.F."/>
            <person name="Ramesh M."/>
            <person name="Das S."/>
            <person name="Dasgupta S."/>
            <person name="Kirsebom L.A."/>
        </authorList>
    </citation>
    <scope>NUCLEOTIDE SEQUENCE [LARGE SCALE GENOMIC DNA]</scope>
    <source>
        <strain evidence="1 2">DSM 44677</strain>
    </source>
</reference>
<name>A0AAX2ZQM3_9MYCO</name>
<proteinExistence type="predicted"/>
<evidence type="ECO:0000313" key="2">
    <source>
        <dbReference type="Proteomes" id="UP001162885"/>
    </source>
</evidence>
<organism evidence="1 2">
    <name type="scientific">Mycolicibacterium boenickei</name>
    <dbReference type="NCBI Taxonomy" id="146017"/>
    <lineage>
        <taxon>Bacteria</taxon>
        <taxon>Bacillati</taxon>
        <taxon>Actinomycetota</taxon>
        <taxon>Actinomycetes</taxon>
        <taxon>Mycobacteriales</taxon>
        <taxon>Mycobacteriaceae</taxon>
        <taxon>Mycolicibacterium</taxon>
    </lineage>
</organism>
<accession>A0AAX2ZQM3</accession>
<dbReference type="AlphaFoldDB" id="A0AAX2ZQM3"/>
<dbReference type="Proteomes" id="UP001162885">
    <property type="component" value="Chromosome"/>
</dbReference>
<dbReference type="EMBL" id="CP060016">
    <property type="protein sequence ID" value="UNB97420.1"/>
    <property type="molecule type" value="Genomic_DNA"/>
</dbReference>
<sequence>MAESDGLTDEIVSNKWLEIASAIEGVVARIQDPDDFIVQTSSELAGDDACSSPYHLSHCARWCLNAGVDHLHALKTLVIDSSVIHSSADYSLARGALENFGAGFWLLHPPDRRIRVERAMRWWAKNFKDQSRATKGMPNETPLAPKLDKLVDIARAADCDLKRIRDGYTSSEALQYADQYSLARRPYLIWQVCSGFAHGRPWANIGMNAMEKRSTADEGVSLVRLTTDYKRLLGIAWPATRLMEDFLRLYQDRAKQAP</sequence>
<protein>
    <submittedName>
        <fullName evidence="1">Uncharacterized protein</fullName>
    </submittedName>
</protein>
<gene>
    <name evidence="1" type="ORF">H5U98_17625</name>
</gene>
<evidence type="ECO:0000313" key="1">
    <source>
        <dbReference type="EMBL" id="UNB97420.1"/>
    </source>
</evidence>